<dbReference type="Pfam" id="PF08645">
    <property type="entry name" value="PNK3P"/>
    <property type="match status" value="1"/>
</dbReference>
<sequence>MNWTNNKYIDGIFEPNNQKFIFKEKIACFDLDGTLINVKSGNKFPLDHNDWILFSSNVTKKLSEFVKNDFCLIIVSNQAGISKGKQDEDSWKKKLELICKSLNVPIKIYASKDNDVYRKPYPTIWNIITKNIKNVHPESFYCGDACGRSSDHSDTDYKFSLNCKLLFYTPEQLFNDSKQSKNNYTLTYNVDFKKIVNYSHPSMTFKNKEMIIMVGYPGSGKSTFVENILIPLGYERINMDTLKTKAKCIKECDRMLLAKKSVVIDNTNPDKSTRKNYIDLALARGYTVKCIILLTSQEISYHSAHYRCYKSNGGRKNIPLLVYRKYSKSYQEPIKEENINEIVKINFSPPNDPDFYLYYY</sequence>
<dbReference type="NCBIfam" id="TIGR01662">
    <property type="entry name" value="HAD-SF-IIIA"/>
    <property type="match status" value="1"/>
</dbReference>
<dbReference type="EMBL" id="KY684084">
    <property type="protein sequence ID" value="ARF09365.1"/>
    <property type="molecule type" value="Genomic_DNA"/>
</dbReference>
<dbReference type="GO" id="GO:0006281">
    <property type="term" value="P:DNA repair"/>
    <property type="evidence" value="ECO:0007669"/>
    <property type="project" value="TreeGrafter"/>
</dbReference>
<name>A0A1V0SCD0_9VIRU</name>
<dbReference type="InterPro" id="IPR006551">
    <property type="entry name" value="Polynucleotide_phosphatase"/>
</dbReference>
<dbReference type="SUPFAM" id="SSF56784">
    <property type="entry name" value="HAD-like"/>
    <property type="match status" value="1"/>
</dbReference>
<evidence type="ECO:0000313" key="1">
    <source>
        <dbReference type="EMBL" id="ARF09365.1"/>
    </source>
</evidence>
<dbReference type="Gene3D" id="3.40.50.1000">
    <property type="entry name" value="HAD superfamily/HAD-like"/>
    <property type="match status" value="1"/>
</dbReference>
<dbReference type="FunFam" id="3.40.50.300:FF:000737">
    <property type="entry name" value="Bifunctional polynucleotide phosphatase/kinase"/>
    <property type="match status" value="1"/>
</dbReference>
<dbReference type="InterPro" id="IPR027417">
    <property type="entry name" value="P-loop_NTPase"/>
</dbReference>
<dbReference type="PANTHER" id="PTHR12083:SF9">
    <property type="entry name" value="BIFUNCTIONAL POLYNUCLEOTIDE PHOSPHATASE_KINASE"/>
    <property type="match status" value="1"/>
</dbReference>
<reference evidence="1" key="1">
    <citation type="journal article" date="2017" name="Science">
        <title>Giant viruses with an expanded complement of translation system components.</title>
        <authorList>
            <person name="Schulz F."/>
            <person name="Yutin N."/>
            <person name="Ivanova N.N."/>
            <person name="Ortega D.R."/>
            <person name="Lee T.K."/>
            <person name="Vierheilig J."/>
            <person name="Daims H."/>
            <person name="Horn M."/>
            <person name="Wagner M."/>
            <person name="Jensen G.J."/>
            <person name="Kyrpides N.C."/>
            <person name="Koonin E.V."/>
            <person name="Woyke T."/>
        </authorList>
    </citation>
    <scope>NUCLEOTIDE SEQUENCE</scope>
    <source>
        <strain evidence="1">CTV1</strain>
    </source>
</reference>
<dbReference type="GO" id="GO:0003690">
    <property type="term" value="F:double-stranded DNA binding"/>
    <property type="evidence" value="ECO:0007669"/>
    <property type="project" value="TreeGrafter"/>
</dbReference>
<dbReference type="InterPro" id="IPR013954">
    <property type="entry name" value="PNK3P"/>
</dbReference>
<dbReference type="GO" id="GO:0046404">
    <property type="term" value="F:ATP-dependent polydeoxyribonucleotide 5'-hydroxyl-kinase activity"/>
    <property type="evidence" value="ECO:0007669"/>
    <property type="project" value="TreeGrafter"/>
</dbReference>
<dbReference type="Pfam" id="PF13671">
    <property type="entry name" value="AAA_33"/>
    <property type="match status" value="1"/>
</dbReference>
<dbReference type="InterPro" id="IPR036412">
    <property type="entry name" value="HAD-like_sf"/>
</dbReference>
<dbReference type="InterPro" id="IPR023214">
    <property type="entry name" value="HAD_sf"/>
</dbReference>
<dbReference type="GO" id="GO:0046403">
    <property type="term" value="F:polynucleotide 3'-phosphatase activity"/>
    <property type="evidence" value="ECO:0007669"/>
    <property type="project" value="TreeGrafter"/>
</dbReference>
<keyword evidence="1" id="KW-0808">Transferase</keyword>
<dbReference type="InterPro" id="IPR006549">
    <property type="entry name" value="HAD-SF_hydro_IIIA"/>
</dbReference>
<organism evidence="1">
    <name type="scientific">Catovirus CTV1</name>
    <dbReference type="NCBI Taxonomy" id="1977631"/>
    <lineage>
        <taxon>Viruses</taxon>
        <taxon>Varidnaviria</taxon>
        <taxon>Bamfordvirae</taxon>
        <taxon>Nucleocytoviricota</taxon>
        <taxon>Megaviricetes</taxon>
        <taxon>Imitervirales</taxon>
        <taxon>Mimiviridae</taxon>
        <taxon>Klosneuvirinae</taxon>
        <taxon>Catovirus</taxon>
    </lineage>
</organism>
<keyword evidence="1" id="KW-0418">Kinase</keyword>
<gene>
    <name evidence="1" type="ORF">Catovirus_2_314</name>
</gene>
<accession>A0A1V0SCD0</accession>
<dbReference type="PANTHER" id="PTHR12083">
    <property type="entry name" value="BIFUNCTIONAL POLYNUCLEOTIDE PHOSPHATASE/KINASE"/>
    <property type="match status" value="1"/>
</dbReference>
<dbReference type="Gene3D" id="3.40.50.300">
    <property type="entry name" value="P-loop containing nucleotide triphosphate hydrolases"/>
    <property type="match status" value="1"/>
</dbReference>
<dbReference type="SUPFAM" id="SSF52540">
    <property type="entry name" value="P-loop containing nucleoside triphosphate hydrolases"/>
    <property type="match status" value="1"/>
</dbReference>
<protein>
    <submittedName>
        <fullName evidence="1">Polynucleotide phosphatase/kinase</fullName>
    </submittedName>
</protein>
<dbReference type="NCBIfam" id="TIGR01664">
    <property type="entry name" value="DNA-3'-Pase"/>
    <property type="match status" value="1"/>
</dbReference>
<proteinExistence type="predicted"/>